<feature type="transmembrane region" description="Helical" evidence="15">
    <location>
        <begin position="1086"/>
        <end position="1106"/>
    </location>
</feature>
<keyword evidence="3 15" id="KW-0812">Transmembrane</keyword>
<accession>A0AAD8P449</accession>
<dbReference type="Gene3D" id="3.40.1110.10">
    <property type="entry name" value="Calcium-transporting ATPase, cytoplasmic domain N"/>
    <property type="match status" value="1"/>
</dbReference>
<evidence type="ECO:0000256" key="13">
    <source>
        <dbReference type="PIRSR" id="PIRSR606539-2"/>
    </source>
</evidence>
<dbReference type="SFLD" id="SFLDF00027">
    <property type="entry name" value="p-type_atpase"/>
    <property type="match status" value="1"/>
</dbReference>
<dbReference type="GO" id="GO:0140326">
    <property type="term" value="F:ATPase-coupled intramembrane lipid transporter activity"/>
    <property type="evidence" value="ECO:0007669"/>
    <property type="project" value="UniProtKB-EC"/>
</dbReference>
<dbReference type="SUPFAM" id="SSF81665">
    <property type="entry name" value="Calcium ATPase, transmembrane domain M"/>
    <property type="match status" value="1"/>
</dbReference>
<evidence type="ECO:0000256" key="10">
    <source>
        <dbReference type="ARBA" id="ARBA00023136"/>
    </source>
</evidence>
<dbReference type="CDD" id="cd02073">
    <property type="entry name" value="P-type_ATPase_APLT_Dnf-like"/>
    <property type="match status" value="1"/>
</dbReference>
<dbReference type="InterPro" id="IPR006539">
    <property type="entry name" value="P-type_ATPase_IV"/>
</dbReference>
<feature type="transmembrane region" description="Helical" evidence="15">
    <location>
        <begin position="994"/>
        <end position="1015"/>
    </location>
</feature>
<dbReference type="InterPro" id="IPR032630">
    <property type="entry name" value="P_typ_ATPase_c"/>
</dbReference>
<feature type="domain" description="P-type ATPase C-terminal" evidence="17">
    <location>
        <begin position="931"/>
        <end position="1181"/>
    </location>
</feature>
<evidence type="ECO:0000256" key="7">
    <source>
        <dbReference type="ARBA" id="ARBA00022842"/>
    </source>
</evidence>
<feature type="binding site" evidence="14">
    <location>
        <position position="905"/>
    </location>
    <ligand>
        <name>Mg(2+)</name>
        <dbReference type="ChEBI" id="CHEBI:18420"/>
    </ligand>
</feature>
<feature type="binding site" evidence="13">
    <location>
        <position position="909"/>
    </location>
    <ligand>
        <name>ATP</name>
        <dbReference type="ChEBI" id="CHEBI:30616"/>
    </ligand>
</feature>
<feature type="transmembrane region" description="Helical" evidence="15">
    <location>
        <begin position="92"/>
        <end position="110"/>
    </location>
</feature>
<feature type="binding site" evidence="13">
    <location>
        <position position="885"/>
    </location>
    <ligand>
        <name>ATP</name>
        <dbReference type="ChEBI" id="CHEBI:30616"/>
    </ligand>
</feature>
<proteinExistence type="inferred from homology"/>
<dbReference type="InterPro" id="IPR008250">
    <property type="entry name" value="ATPase_P-typ_transduc_dom_A_sf"/>
</dbReference>
<dbReference type="SUPFAM" id="SSF81660">
    <property type="entry name" value="Metal cation-transporting ATPase, ATP-binding domain N"/>
    <property type="match status" value="1"/>
</dbReference>
<evidence type="ECO:0000259" key="16">
    <source>
        <dbReference type="Pfam" id="PF16209"/>
    </source>
</evidence>
<feature type="binding site" evidence="14">
    <location>
        <position position="443"/>
    </location>
    <ligand>
        <name>Mg(2+)</name>
        <dbReference type="ChEBI" id="CHEBI:18420"/>
    </ligand>
</feature>
<protein>
    <recommendedName>
        <fullName evidence="15">Phospholipid-transporting ATPase</fullName>
        <ecNumber evidence="15">7.6.2.1</ecNumber>
    </recommendedName>
</protein>
<evidence type="ECO:0000259" key="17">
    <source>
        <dbReference type="Pfam" id="PF16212"/>
    </source>
</evidence>
<dbReference type="PANTHER" id="PTHR24092">
    <property type="entry name" value="PROBABLE PHOSPHOLIPID-TRANSPORTING ATPASE"/>
    <property type="match status" value="1"/>
</dbReference>
<dbReference type="Pfam" id="PF13246">
    <property type="entry name" value="Cation_ATPase"/>
    <property type="match status" value="1"/>
</dbReference>
<comment type="cofactor">
    <cofactor evidence="14">
        <name>Mg(2+)</name>
        <dbReference type="ChEBI" id="CHEBI:18420"/>
    </cofactor>
</comment>
<comment type="catalytic activity">
    <reaction evidence="11 15">
        <text>ATP + H2O + phospholipidSide 1 = ADP + phosphate + phospholipidSide 2.</text>
        <dbReference type="EC" id="7.6.2.1"/>
    </reaction>
</comment>
<dbReference type="Proteomes" id="UP001229421">
    <property type="component" value="Unassembled WGS sequence"/>
</dbReference>
<keyword evidence="9 15" id="KW-1133">Transmembrane helix</keyword>
<dbReference type="PROSITE" id="PS00154">
    <property type="entry name" value="ATPASE_E1_E2"/>
    <property type="match status" value="1"/>
</dbReference>
<comment type="similarity">
    <text evidence="2 15">Belongs to the cation transport ATPase (P-type) (TC 3.A.3) family. Type IV subfamily.</text>
</comment>
<feature type="transmembrane region" description="Helical" evidence="15">
    <location>
        <begin position="1045"/>
        <end position="1066"/>
    </location>
</feature>
<dbReference type="InterPro" id="IPR023214">
    <property type="entry name" value="HAD_sf"/>
</dbReference>
<feature type="binding site" evidence="13">
    <location>
        <position position="780"/>
    </location>
    <ligand>
        <name>ATP</name>
        <dbReference type="ChEBI" id="CHEBI:30616"/>
    </ligand>
</feature>
<keyword evidence="8 15" id="KW-1278">Translocase</keyword>
<evidence type="ECO:0000256" key="5">
    <source>
        <dbReference type="ARBA" id="ARBA00022741"/>
    </source>
</evidence>
<feature type="binding site" evidence="13">
    <location>
        <position position="444"/>
    </location>
    <ligand>
        <name>ATP</name>
        <dbReference type="ChEBI" id="CHEBI:30616"/>
    </ligand>
</feature>
<evidence type="ECO:0000256" key="11">
    <source>
        <dbReference type="ARBA" id="ARBA00034036"/>
    </source>
</evidence>
<keyword evidence="5 13" id="KW-0547">Nucleotide-binding</keyword>
<dbReference type="InterPro" id="IPR044492">
    <property type="entry name" value="P_typ_ATPase_HD_dom"/>
</dbReference>
<feature type="domain" description="P-type ATPase N-terminal" evidence="16">
    <location>
        <begin position="50"/>
        <end position="116"/>
    </location>
</feature>
<feature type="transmembrane region" description="Helical" evidence="15">
    <location>
        <begin position="1113"/>
        <end position="1132"/>
    </location>
</feature>
<evidence type="ECO:0000313" key="18">
    <source>
        <dbReference type="EMBL" id="KAK1438405.1"/>
    </source>
</evidence>
<dbReference type="GO" id="GO:0005886">
    <property type="term" value="C:plasma membrane"/>
    <property type="evidence" value="ECO:0007669"/>
    <property type="project" value="TreeGrafter"/>
</dbReference>
<feature type="active site" description="4-aspartylphosphate intermediate" evidence="12">
    <location>
        <position position="443"/>
    </location>
</feature>
<feature type="binding site" evidence="14">
    <location>
        <position position="909"/>
    </location>
    <ligand>
        <name>Mg(2+)</name>
        <dbReference type="ChEBI" id="CHEBI:18420"/>
    </ligand>
</feature>
<evidence type="ECO:0000256" key="1">
    <source>
        <dbReference type="ARBA" id="ARBA00004141"/>
    </source>
</evidence>
<dbReference type="Gene3D" id="3.40.50.1000">
    <property type="entry name" value="HAD superfamily/HAD-like"/>
    <property type="match status" value="1"/>
</dbReference>
<feature type="binding site" evidence="13">
    <location>
        <position position="779"/>
    </location>
    <ligand>
        <name>ATP</name>
        <dbReference type="ChEBI" id="CHEBI:30616"/>
    </ligand>
</feature>
<evidence type="ECO:0000256" key="3">
    <source>
        <dbReference type="ARBA" id="ARBA00022692"/>
    </source>
</evidence>
<keyword evidence="19" id="KW-1185">Reference proteome</keyword>
<dbReference type="EC" id="7.6.2.1" evidence="15"/>
<feature type="binding site" evidence="13">
    <location>
        <position position="640"/>
    </location>
    <ligand>
        <name>ATP</name>
        <dbReference type="ChEBI" id="CHEBI:30616"/>
    </ligand>
</feature>
<dbReference type="InterPro" id="IPR023299">
    <property type="entry name" value="ATPase_P-typ_cyto_dom_N"/>
</dbReference>
<feature type="binding site" evidence="14">
    <location>
        <position position="445"/>
    </location>
    <ligand>
        <name>Mg(2+)</name>
        <dbReference type="ChEBI" id="CHEBI:18420"/>
    </ligand>
</feature>
<feature type="transmembrane region" description="Helical" evidence="15">
    <location>
        <begin position="375"/>
        <end position="397"/>
    </location>
</feature>
<feature type="transmembrane region" description="Helical" evidence="15">
    <location>
        <begin position="963"/>
        <end position="982"/>
    </location>
</feature>
<keyword evidence="4 14" id="KW-0479">Metal-binding</keyword>
<feature type="binding site" evidence="13">
    <location>
        <position position="443"/>
    </location>
    <ligand>
        <name>ATP</name>
        <dbReference type="ChEBI" id="CHEBI:30616"/>
    </ligand>
</feature>
<dbReference type="NCBIfam" id="TIGR01494">
    <property type="entry name" value="ATPase_P-type"/>
    <property type="match status" value="2"/>
</dbReference>
<dbReference type="EMBL" id="JAUHHV010000001">
    <property type="protein sequence ID" value="KAK1438405.1"/>
    <property type="molecule type" value="Genomic_DNA"/>
</dbReference>
<evidence type="ECO:0000256" key="12">
    <source>
        <dbReference type="PIRSR" id="PIRSR606539-1"/>
    </source>
</evidence>
<evidence type="ECO:0000256" key="14">
    <source>
        <dbReference type="PIRSR" id="PIRSR606539-3"/>
    </source>
</evidence>
<evidence type="ECO:0000256" key="15">
    <source>
        <dbReference type="RuleBase" id="RU362033"/>
    </source>
</evidence>
<evidence type="ECO:0000256" key="8">
    <source>
        <dbReference type="ARBA" id="ARBA00022967"/>
    </source>
</evidence>
<feature type="binding site" evidence="13">
    <location>
        <position position="879"/>
    </location>
    <ligand>
        <name>ATP</name>
        <dbReference type="ChEBI" id="CHEBI:30616"/>
    </ligand>
</feature>
<dbReference type="Pfam" id="PF16209">
    <property type="entry name" value="PhoLip_ATPase_N"/>
    <property type="match status" value="1"/>
</dbReference>
<keyword evidence="10 15" id="KW-0472">Membrane</keyword>
<dbReference type="FunFam" id="3.40.50.1000:FF:000014">
    <property type="entry name" value="Phospholipid-transporting ATPase"/>
    <property type="match status" value="1"/>
</dbReference>
<dbReference type="InterPro" id="IPR023298">
    <property type="entry name" value="ATPase_P-typ_TM_dom_sf"/>
</dbReference>
<dbReference type="NCBIfam" id="TIGR01652">
    <property type="entry name" value="ATPase-Plipid"/>
    <property type="match status" value="1"/>
</dbReference>
<dbReference type="GO" id="GO:0005524">
    <property type="term" value="F:ATP binding"/>
    <property type="evidence" value="ECO:0007669"/>
    <property type="project" value="UniProtKB-UniRule"/>
</dbReference>
<dbReference type="SUPFAM" id="SSF81653">
    <property type="entry name" value="Calcium ATPase, transduction domain A"/>
    <property type="match status" value="1"/>
</dbReference>
<feature type="binding site" evidence="13">
    <location>
        <position position="697"/>
    </location>
    <ligand>
        <name>ATP</name>
        <dbReference type="ChEBI" id="CHEBI:30616"/>
    </ligand>
</feature>
<organism evidence="18 19">
    <name type="scientific">Tagetes erecta</name>
    <name type="common">African marigold</name>
    <dbReference type="NCBI Taxonomy" id="13708"/>
    <lineage>
        <taxon>Eukaryota</taxon>
        <taxon>Viridiplantae</taxon>
        <taxon>Streptophyta</taxon>
        <taxon>Embryophyta</taxon>
        <taxon>Tracheophyta</taxon>
        <taxon>Spermatophyta</taxon>
        <taxon>Magnoliopsida</taxon>
        <taxon>eudicotyledons</taxon>
        <taxon>Gunneridae</taxon>
        <taxon>Pentapetalae</taxon>
        <taxon>asterids</taxon>
        <taxon>campanulids</taxon>
        <taxon>Asterales</taxon>
        <taxon>Asteraceae</taxon>
        <taxon>Asteroideae</taxon>
        <taxon>Heliantheae alliance</taxon>
        <taxon>Tageteae</taxon>
        <taxon>Tagetes</taxon>
    </lineage>
</organism>
<feature type="binding site" evidence="13">
    <location>
        <position position="445"/>
    </location>
    <ligand>
        <name>ATP</name>
        <dbReference type="ChEBI" id="CHEBI:30616"/>
    </ligand>
</feature>
<dbReference type="GO" id="GO:0000287">
    <property type="term" value="F:magnesium ion binding"/>
    <property type="evidence" value="ECO:0007669"/>
    <property type="project" value="UniProtKB-UniRule"/>
</dbReference>
<dbReference type="FunFam" id="2.70.150.10:FF:000023">
    <property type="entry name" value="Phospholipid-transporting ATPase"/>
    <property type="match status" value="1"/>
</dbReference>
<reference evidence="18" key="1">
    <citation type="journal article" date="2023" name="bioRxiv">
        <title>Improved chromosome-level genome assembly for marigold (Tagetes erecta).</title>
        <authorList>
            <person name="Jiang F."/>
            <person name="Yuan L."/>
            <person name="Wang S."/>
            <person name="Wang H."/>
            <person name="Xu D."/>
            <person name="Wang A."/>
            <person name="Fan W."/>
        </authorList>
    </citation>
    <scope>NUCLEOTIDE SEQUENCE</scope>
    <source>
        <strain evidence="18">WSJ</strain>
        <tissue evidence="18">Leaf</tissue>
    </source>
</reference>
<feature type="binding site" evidence="13">
    <location>
        <position position="778"/>
    </location>
    <ligand>
        <name>ATP</name>
        <dbReference type="ChEBI" id="CHEBI:30616"/>
    </ligand>
</feature>
<dbReference type="InterPro" id="IPR018303">
    <property type="entry name" value="ATPase_P-typ_P_site"/>
</dbReference>
<dbReference type="InterPro" id="IPR032631">
    <property type="entry name" value="P-type_ATPase_N"/>
</dbReference>
<dbReference type="PRINTS" id="PR00119">
    <property type="entry name" value="CATATPASE"/>
</dbReference>
<comment type="subcellular location">
    <subcellularLocation>
        <location evidence="1 15">Membrane</location>
        <topology evidence="1 15">Multi-pass membrane protein</topology>
    </subcellularLocation>
</comment>
<gene>
    <name evidence="18" type="ORF">QVD17_04214</name>
</gene>
<name>A0AAD8P449_TARER</name>
<sequence length="1262" mass="144369">MPTKKSSSTNSFKKKRSKVKWSNLYTFSCFRPPPQLNPSEFGQPGFTRVVFCNDSVKHKTKPYKYYGNNVTTTKYNVITFLPKSLFEQFRRVANLYFLLVAVLSVTSLAPFTPLSLIAPLVFVVGISMLKEGVEDWHRFVQDLEVNSRIVKVHIGNGVFVDRTWKLLRVGDVVKVNKNEYFPGDLLLLSSSYEDGVCYVETMNLDGETNLKIKRCLECTLGFDEDLKFDKFKGVVRCEDPNSSLYTFVGNLELNDDDEDQLDSSYPLSPSQFLLRDSKLQNTDYVYGVVIFTGSDTKVVRNSMKSPSKRSRIERKMDQVIYVLFFMLLLISLIASVGSVQYTDQDQTAKQWWYLELMKEKIDVSFDPNKPLASGFYQFLRALILYGYLIPISLYVSIEVVKFLQAMLINNDRHLFDEMSGKSVEARTSNLNEELGQVEMILTDKTGTLTCNQMEFRKCSIEGISYGGDANEIVRAASQRMNIDIESYRFNLDGDDSTPRDSVEMVEISSDQVNESRNRILDGEYDMKNVGGTGIKGFNFRDKRLMNKMWVHGSNVWDMMMFFRVMALCHTGIPVENEEQLGSHKLKYEAESPEEVTFLIAAQEFGFQFCRRTQSSVFVKEIDPSASEVEREYKLLNLLEFSSSRKRMSVIVRDEYGQIFLLCKGADNIIFDRLGDGGRTYQHATTMHLANYAEDGLRTMVFAYKKIEDFEYEEWNSSFSKAKATIGPERDELLENVSENIEKDLVLLGAVAVDDKLQDGVAECIDKLAQAGLKIWLLTGDKKETAVNIGFACSLLRHDMHLFHLSLSRDAESKNQIKAMKDDILNQIEASYQVITNEKTKDDPFAVVVDGKALEIALSNDIRDEFLQLAVNCASVICCRVSPKQKALITRLVKRYTGKMTLAIGDGANDVGMIQEADIGIGISGMEGMQAVMASDFSMPQFRFLERLLIVHGHWCYKRISKMILYFVYKNIVFGLTLFYYEIYSRFSGDVLYDGWYMVMFNLFLTSLPVISLGVLEQDVSSDVCLQFPALYQQGQKGIFFSWKRIIGWMGNGILTSLVISILNVYILSPSAFREGGQVVDIAHLGVITYTTIVWTVNCQIALIITHFTWIQHIFIWGSIFSWYIFLLFYGALPPAYSNREYKLLVEAVGPAPMCWIVVLLVVVISLLPYFIYMVIQRTFYPMDDHIIQEMKYGRKVVVDDEMWLREKQSSRKPTHIGFSARVDAKILYLKDQLHKKRMFIIKSITNSPIRRSITINTLENRD</sequence>
<feature type="binding site" evidence="13">
    <location>
        <position position="594"/>
    </location>
    <ligand>
        <name>ATP</name>
        <dbReference type="ChEBI" id="CHEBI:30616"/>
    </ligand>
</feature>
<dbReference type="Gene3D" id="2.70.150.10">
    <property type="entry name" value="Calcium-transporting ATPase, cytoplasmic transduction domain A"/>
    <property type="match status" value="1"/>
</dbReference>
<dbReference type="GO" id="GO:0045332">
    <property type="term" value="P:phospholipid translocation"/>
    <property type="evidence" value="ECO:0007669"/>
    <property type="project" value="TreeGrafter"/>
</dbReference>
<evidence type="ECO:0000256" key="9">
    <source>
        <dbReference type="ARBA" id="ARBA00022989"/>
    </source>
</evidence>
<keyword evidence="6 13" id="KW-0067">ATP-binding</keyword>
<keyword evidence="7 14" id="KW-0460">Magnesium</keyword>
<evidence type="ECO:0000256" key="6">
    <source>
        <dbReference type="ARBA" id="ARBA00022840"/>
    </source>
</evidence>
<dbReference type="AlphaFoldDB" id="A0AAD8P449"/>
<dbReference type="PANTHER" id="PTHR24092:SF157">
    <property type="entry name" value="PHOSPHOLIPID-TRANSPORTING ATPASE"/>
    <property type="match status" value="1"/>
</dbReference>
<dbReference type="InterPro" id="IPR001757">
    <property type="entry name" value="P_typ_ATPase"/>
</dbReference>
<evidence type="ECO:0000313" key="19">
    <source>
        <dbReference type="Proteomes" id="UP001229421"/>
    </source>
</evidence>
<comment type="caution">
    <text evidence="18">The sequence shown here is derived from an EMBL/GenBank/DDBJ whole genome shotgun (WGS) entry which is preliminary data.</text>
</comment>
<dbReference type="Pfam" id="PF16212">
    <property type="entry name" value="PhoLip_ATPase_C"/>
    <property type="match status" value="1"/>
</dbReference>
<feature type="binding site" evidence="13">
    <location>
        <position position="908"/>
    </location>
    <ligand>
        <name>ATP</name>
        <dbReference type="ChEBI" id="CHEBI:30616"/>
    </ligand>
</feature>
<dbReference type="GO" id="GO:0016887">
    <property type="term" value="F:ATP hydrolysis activity"/>
    <property type="evidence" value="ECO:0007669"/>
    <property type="project" value="InterPro"/>
</dbReference>
<dbReference type="SFLD" id="SFLDG00002">
    <property type="entry name" value="C1.7:_P-type_atpase_like"/>
    <property type="match status" value="1"/>
</dbReference>
<dbReference type="InterPro" id="IPR036412">
    <property type="entry name" value="HAD-like_sf"/>
</dbReference>
<feature type="binding site" evidence="13">
    <location>
        <position position="663"/>
    </location>
    <ligand>
        <name>ATP</name>
        <dbReference type="ChEBI" id="CHEBI:30616"/>
    </ligand>
</feature>
<evidence type="ECO:0000256" key="2">
    <source>
        <dbReference type="ARBA" id="ARBA00008109"/>
    </source>
</evidence>
<feature type="transmembrane region" description="Helical" evidence="15">
    <location>
        <begin position="116"/>
        <end position="133"/>
    </location>
</feature>
<feature type="transmembrane region" description="Helical" evidence="15">
    <location>
        <begin position="1152"/>
        <end position="1175"/>
    </location>
</feature>
<feature type="transmembrane region" description="Helical" evidence="15">
    <location>
        <begin position="319"/>
        <end position="341"/>
    </location>
</feature>
<evidence type="ECO:0000256" key="4">
    <source>
        <dbReference type="ARBA" id="ARBA00022723"/>
    </source>
</evidence>
<dbReference type="SUPFAM" id="SSF56784">
    <property type="entry name" value="HAD-like"/>
    <property type="match status" value="1"/>
</dbReference>
<dbReference type="SFLD" id="SFLDS00003">
    <property type="entry name" value="Haloacid_Dehalogenase"/>
    <property type="match status" value="1"/>
</dbReference>